<keyword evidence="3" id="KW-0479">Metal-binding</keyword>
<dbReference type="GO" id="GO:0050538">
    <property type="term" value="F:N-carbamoyl-L-amino-acid hydrolase activity"/>
    <property type="evidence" value="ECO:0007669"/>
    <property type="project" value="UniProtKB-EC"/>
</dbReference>
<proteinExistence type="inferred from homology"/>
<dbReference type="PANTHER" id="PTHR32494:SF5">
    <property type="entry name" value="ALLANTOATE AMIDOHYDROLASE"/>
    <property type="match status" value="1"/>
</dbReference>
<dbReference type="eggNOG" id="COG0624">
    <property type="taxonomic scope" value="Bacteria"/>
</dbReference>
<dbReference type="PATRIC" id="fig|504832.7.peg.1457"/>
<feature type="binding site" evidence="3">
    <location>
        <position position="96"/>
    </location>
    <ligand>
        <name>Zn(2+)</name>
        <dbReference type="ChEBI" id="CHEBI:29105"/>
        <label>2</label>
    </ligand>
</feature>
<dbReference type="EC" id="3.5.1.87" evidence="5"/>
<keyword evidence="6" id="KW-1185">Reference proteome</keyword>
<evidence type="ECO:0000256" key="2">
    <source>
        <dbReference type="ARBA" id="ARBA00022801"/>
    </source>
</evidence>
<dbReference type="InterPro" id="IPR002933">
    <property type="entry name" value="Peptidase_M20"/>
</dbReference>
<dbReference type="KEGG" id="oca:OCAR_6699"/>
<sequence length="417" mass="44271">MASSNLQIDSGRLWRDIHDTAKFGATPKGGVKRLTLSEEDKKVRDWFREACLAAGCEVHVDELGDMYALRPGRDNNRPPIGFGSHLDTQPTGGKYDGVLGTLAALEVIRTLNDAGIVTEAPLCIINWTNEEGSRFAPATMGSAAYVGEYTAENILGRRDVDGVSVAAALESIGYRGNEAMGARKLGGFVELHIEQGPILEAENKTIGVVEGGQGIVWYDGTITGFASHAGATPMALRHDALLALSELALAVEQAAITHKAVATIGEIKIENASRNVVPGDITFTIDARSLLTEALDKMDKAFKAAVAEIAARRGVGIELIPIWRKEPTIFNADYVEAVAQASSKLGYASRRITSGAIHDACNLSMAVPTAMIFVPCKDGISHNELEDAKETDCAAGANVLLHTVLKLAGVAGERKPG</sequence>
<dbReference type="Gene3D" id="3.40.630.10">
    <property type="entry name" value="Zn peptidases"/>
    <property type="match status" value="1"/>
</dbReference>
<dbReference type="OrthoDB" id="9808195at2"/>
<dbReference type="Proteomes" id="UP000007730">
    <property type="component" value="Chromosome"/>
</dbReference>
<dbReference type="NCBIfam" id="NF006769">
    <property type="entry name" value="PRK09290.1-3"/>
    <property type="match status" value="1"/>
</dbReference>
<protein>
    <submittedName>
        <fullName evidence="5">N-carbamoyl-L-amino acid hydrolase AmaB</fullName>
        <ecNumber evidence="5">3.5.1.87</ecNumber>
    </submittedName>
</protein>
<reference evidence="5 6" key="1">
    <citation type="journal article" date="2011" name="J. Bacteriol.">
        <title>Complete genome sequences of the chemolithoautotrophic Oligotropha carboxidovorans strains OM4 and OM5.</title>
        <authorList>
            <person name="Volland S."/>
            <person name="Rachinger M."/>
            <person name="Strittmatter A."/>
            <person name="Daniel R."/>
            <person name="Gottschalk G."/>
            <person name="Meyer O."/>
        </authorList>
    </citation>
    <scope>NUCLEOTIDE SEQUENCE [LARGE SCALE GENOMIC DNA]</scope>
    <source>
        <strain evidence="6">ATCC 49405 / DSM 1227 / KCTC 32145 / OM5</strain>
    </source>
</reference>
<feature type="binding site" evidence="3">
    <location>
        <position position="96"/>
    </location>
    <ligand>
        <name>Zn(2+)</name>
        <dbReference type="ChEBI" id="CHEBI:29105"/>
        <label>1</label>
    </ligand>
</feature>
<dbReference type="NCBIfam" id="NF006771">
    <property type="entry name" value="PRK09290.1-5"/>
    <property type="match status" value="1"/>
</dbReference>
<evidence type="ECO:0000313" key="5">
    <source>
        <dbReference type="EMBL" id="AEI06085.1"/>
    </source>
</evidence>
<comment type="cofactor">
    <cofactor evidence="3">
        <name>Zn(2+)</name>
        <dbReference type="ChEBI" id="CHEBI:29105"/>
    </cofactor>
    <text evidence="3">Binds 2 Zn(2+) ions per subunit.</text>
</comment>
<evidence type="ECO:0000256" key="1">
    <source>
        <dbReference type="ARBA" id="ARBA00006153"/>
    </source>
</evidence>
<feature type="binding site" evidence="3">
    <location>
        <position position="192"/>
    </location>
    <ligand>
        <name>Zn(2+)</name>
        <dbReference type="ChEBI" id="CHEBI:29105"/>
        <label>1</label>
    </ligand>
</feature>
<gene>
    <name evidence="5" type="primary">amaB</name>
    <name evidence="5" type="ordered locus">OCA5_c13690</name>
</gene>
<dbReference type="PANTHER" id="PTHR32494">
    <property type="entry name" value="ALLANTOATE DEIMINASE-RELATED"/>
    <property type="match status" value="1"/>
</dbReference>
<dbReference type="Pfam" id="PF01546">
    <property type="entry name" value="Peptidase_M20"/>
    <property type="match status" value="1"/>
</dbReference>
<dbReference type="PIRSF" id="PIRSF001235">
    <property type="entry name" value="Amidase_carbamoylase"/>
    <property type="match status" value="1"/>
</dbReference>
<dbReference type="InterPro" id="IPR011650">
    <property type="entry name" value="Peptidase_M20_dimer"/>
</dbReference>
<dbReference type="KEGG" id="ocg:OCA5_c13690"/>
<dbReference type="CDD" id="cd03884">
    <property type="entry name" value="M20_bAS"/>
    <property type="match status" value="1"/>
</dbReference>
<dbReference type="Gene3D" id="3.30.70.360">
    <property type="match status" value="1"/>
</dbReference>
<name>B6JGC8_AFIC5</name>
<dbReference type="STRING" id="504832.OCA5_c13690"/>
<evidence type="ECO:0000256" key="3">
    <source>
        <dbReference type="PIRSR" id="PIRSR001235-1"/>
    </source>
</evidence>
<dbReference type="SUPFAM" id="SSF53187">
    <property type="entry name" value="Zn-dependent exopeptidases"/>
    <property type="match status" value="1"/>
</dbReference>
<evidence type="ECO:0000313" key="6">
    <source>
        <dbReference type="Proteomes" id="UP000007730"/>
    </source>
</evidence>
<dbReference type="EMBL" id="CP002826">
    <property type="protein sequence ID" value="AEI06085.1"/>
    <property type="molecule type" value="Genomic_DNA"/>
</dbReference>
<feature type="binding site" evidence="3">
    <location>
        <position position="131"/>
    </location>
    <ligand>
        <name>Zn(2+)</name>
        <dbReference type="ChEBI" id="CHEBI:29105"/>
        <label>2</label>
    </ligand>
</feature>
<dbReference type="AlphaFoldDB" id="B6JGC8"/>
<keyword evidence="3" id="KW-0862">Zinc</keyword>
<dbReference type="Pfam" id="PF07687">
    <property type="entry name" value="M20_dimer"/>
    <property type="match status" value="1"/>
</dbReference>
<keyword evidence="2 5" id="KW-0378">Hydrolase</keyword>
<dbReference type="SUPFAM" id="SSF55031">
    <property type="entry name" value="Bacterial exopeptidase dimerisation domain"/>
    <property type="match status" value="1"/>
</dbReference>
<feature type="domain" description="Peptidase M20 dimerisation" evidence="4">
    <location>
        <begin position="213"/>
        <end position="311"/>
    </location>
</feature>
<feature type="binding site" evidence="3">
    <location>
        <position position="382"/>
    </location>
    <ligand>
        <name>Zn(2+)</name>
        <dbReference type="ChEBI" id="CHEBI:29105"/>
        <label>2</label>
    </ligand>
</feature>
<dbReference type="HOGENOM" id="CLU_024588_2_1_5"/>
<feature type="binding site" evidence="3">
    <location>
        <position position="85"/>
    </location>
    <ligand>
        <name>Zn(2+)</name>
        <dbReference type="ChEBI" id="CHEBI:29105"/>
        <label>1</label>
    </ligand>
</feature>
<dbReference type="GO" id="GO:0046872">
    <property type="term" value="F:metal ion binding"/>
    <property type="evidence" value="ECO:0007669"/>
    <property type="project" value="UniProtKB-KW"/>
</dbReference>
<dbReference type="NCBIfam" id="TIGR01879">
    <property type="entry name" value="hydantase"/>
    <property type="match status" value="1"/>
</dbReference>
<dbReference type="InterPro" id="IPR010158">
    <property type="entry name" value="Amidase_Cbmase"/>
</dbReference>
<accession>B6JGC8</accession>
<comment type="similarity">
    <text evidence="1">Belongs to the peptidase M20 family.</text>
</comment>
<organism evidence="5 6">
    <name type="scientific">Afipia carboxidovorans (strain ATCC 49405 / DSM 1227 / KCTC 32145 / OM5)</name>
    <name type="common">Oligotropha carboxidovorans</name>
    <dbReference type="NCBI Taxonomy" id="504832"/>
    <lineage>
        <taxon>Bacteria</taxon>
        <taxon>Pseudomonadati</taxon>
        <taxon>Pseudomonadota</taxon>
        <taxon>Alphaproteobacteria</taxon>
        <taxon>Hyphomicrobiales</taxon>
        <taxon>Nitrobacteraceae</taxon>
        <taxon>Afipia</taxon>
    </lineage>
</organism>
<evidence type="ECO:0000259" key="4">
    <source>
        <dbReference type="Pfam" id="PF07687"/>
    </source>
</evidence>
<dbReference type="InterPro" id="IPR036264">
    <property type="entry name" value="Bact_exopeptidase_dim_dom"/>
</dbReference>
<dbReference type="GO" id="GO:0016813">
    <property type="term" value="F:hydrolase activity, acting on carbon-nitrogen (but not peptide) bonds, in linear amidines"/>
    <property type="evidence" value="ECO:0007669"/>
    <property type="project" value="InterPro"/>
</dbReference>